<keyword evidence="2" id="KW-1185">Reference proteome</keyword>
<accession>A0A183TEX5</accession>
<gene>
    <name evidence="1" type="ORF">SSLN_LOCUS15023</name>
</gene>
<name>A0A183TEX5_SCHSO</name>
<organism evidence="3">
    <name type="scientific">Schistocephalus solidus</name>
    <name type="common">Tapeworm</name>
    <dbReference type="NCBI Taxonomy" id="70667"/>
    <lineage>
        <taxon>Eukaryota</taxon>
        <taxon>Metazoa</taxon>
        <taxon>Spiralia</taxon>
        <taxon>Lophotrochozoa</taxon>
        <taxon>Platyhelminthes</taxon>
        <taxon>Cestoda</taxon>
        <taxon>Eucestoda</taxon>
        <taxon>Diphyllobothriidea</taxon>
        <taxon>Diphyllobothriidae</taxon>
        <taxon>Schistocephalus</taxon>
    </lineage>
</organism>
<evidence type="ECO:0000313" key="1">
    <source>
        <dbReference type="EMBL" id="VDM01409.1"/>
    </source>
</evidence>
<dbReference type="Proteomes" id="UP000275846">
    <property type="component" value="Unassembled WGS sequence"/>
</dbReference>
<reference evidence="3" key="1">
    <citation type="submission" date="2016-06" db="UniProtKB">
        <authorList>
            <consortium name="WormBaseParasite"/>
        </authorList>
    </citation>
    <scope>IDENTIFICATION</scope>
</reference>
<sequence>MTTRLFQAIGRVSNSGSRPPLQDKLTVYDDNDLWEDQMKVYLEAVDEGAPPTNTLGRLDNEAYTVARAANLTALLTPATNFDLLRRLFSRCLRHWAVTEPRHRDRQLNGSGALLSTLLLGVALYNPQLLGEALHSLLDAGTRGNNVVARPCLPHSRVFM</sequence>
<reference evidence="1 2" key="2">
    <citation type="submission" date="2018-11" db="EMBL/GenBank/DDBJ databases">
        <authorList>
            <consortium name="Pathogen Informatics"/>
        </authorList>
    </citation>
    <scope>NUCLEOTIDE SEQUENCE [LARGE SCALE GENOMIC DNA]</scope>
    <source>
        <strain evidence="1 2">NST_G2</strain>
    </source>
</reference>
<evidence type="ECO:0000313" key="2">
    <source>
        <dbReference type="Proteomes" id="UP000275846"/>
    </source>
</evidence>
<dbReference type="EMBL" id="UYSU01039529">
    <property type="protein sequence ID" value="VDM01409.1"/>
    <property type="molecule type" value="Genomic_DNA"/>
</dbReference>
<dbReference type="AlphaFoldDB" id="A0A183TEX5"/>
<protein>
    <submittedName>
        <fullName evidence="3">Rho-GAP domain-containing protein</fullName>
    </submittedName>
</protein>
<proteinExistence type="predicted"/>
<dbReference type="WBParaSite" id="SSLN_0001558701-mRNA-1">
    <property type="protein sequence ID" value="SSLN_0001558701-mRNA-1"/>
    <property type="gene ID" value="SSLN_0001558701"/>
</dbReference>
<evidence type="ECO:0000313" key="3">
    <source>
        <dbReference type="WBParaSite" id="SSLN_0001558701-mRNA-1"/>
    </source>
</evidence>